<dbReference type="EMBL" id="KZ305112">
    <property type="protein sequence ID" value="PIA26293.1"/>
    <property type="molecule type" value="Genomic_DNA"/>
</dbReference>
<dbReference type="InterPro" id="IPR028598">
    <property type="entry name" value="BOP1/Erb1"/>
</dbReference>
<evidence type="ECO:0000256" key="7">
    <source>
        <dbReference type="PROSITE-ProRule" id="PRU00221"/>
    </source>
</evidence>
<evidence type="ECO:0000256" key="5">
    <source>
        <dbReference type="ARBA" id="ARBA00023242"/>
    </source>
</evidence>
<dbReference type="InterPro" id="IPR001680">
    <property type="entry name" value="WD40_rpt"/>
</dbReference>
<dbReference type="SUPFAM" id="SSF50978">
    <property type="entry name" value="WD40 repeat-like"/>
    <property type="match status" value="1"/>
</dbReference>
<feature type="region of interest" description="Disordered" evidence="8">
    <location>
        <begin position="49"/>
        <end position="91"/>
    </location>
</feature>
<dbReference type="InterPro" id="IPR012953">
    <property type="entry name" value="BOP1_N_dom"/>
</dbReference>
<dbReference type="GO" id="GO:0070545">
    <property type="term" value="C:PeBoW complex"/>
    <property type="evidence" value="ECO:0007669"/>
    <property type="project" value="TreeGrafter"/>
</dbReference>
<dbReference type="Pfam" id="PF08145">
    <property type="entry name" value="BOP1NT"/>
    <property type="match status" value="1"/>
</dbReference>
<evidence type="ECO:0000256" key="1">
    <source>
        <dbReference type="ARBA" id="ARBA00022517"/>
    </source>
</evidence>
<reference evidence="10 11" key="1">
    <citation type="submission" date="2017-09" db="EMBL/GenBank/DDBJ databases">
        <title>WGS assembly of Aquilegia coerulea Goldsmith.</title>
        <authorList>
            <person name="Hodges S."/>
            <person name="Kramer E."/>
            <person name="Nordborg M."/>
            <person name="Tomkins J."/>
            <person name="Borevitz J."/>
            <person name="Derieg N."/>
            <person name="Yan J."/>
            <person name="Mihaltcheva S."/>
            <person name="Hayes R.D."/>
            <person name="Rokhsar D."/>
        </authorList>
    </citation>
    <scope>NUCLEOTIDE SEQUENCE [LARGE SCALE GENOMIC DNA]</scope>
    <source>
        <strain evidence="11">cv. Goldsmith</strain>
    </source>
</reference>
<evidence type="ECO:0000256" key="3">
    <source>
        <dbReference type="ARBA" id="ARBA00022574"/>
    </source>
</evidence>
<evidence type="ECO:0000256" key="2">
    <source>
        <dbReference type="ARBA" id="ARBA00022552"/>
    </source>
</evidence>
<feature type="region of interest" description="Disordered" evidence="8">
    <location>
        <begin position="244"/>
        <end position="266"/>
    </location>
</feature>
<dbReference type="OrthoDB" id="5571054at2759"/>
<dbReference type="InParanoid" id="A0A2G5C4U3"/>
<feature type="repeat" description="WD" evidence="7">
    <location>
        <begin position="359"/>
        <end position="400"/>
    </location>
</feature>
<feature type="compositionally biased region" description="Basic and acidic residues" evidence="8">
    <location>
        <begin position="18"/>
        <end position="36"/>
    </location>
</feature>
<evidence type="ECO:0000256" key="6">
    <source>
        <dbReference type="HAMAP-Rule" id="MF_03027"/>
    </source>
</evidence>
<dbReference type="Pfam" id="PF00400">
    <property type="entry name" value="WD40"/>
    <property type="match status" value="3"/>
</dbReference>
<dbReference type="PROSITE" id="PS50082">
    <property type="entry name" value="WD_REPEATS_2"/>
    <property type="match status" value="1"/>
</dbReference>
<keyword evidence="3 7" id="KW-0853">WD repeat</keyword>
<dbReference type="PANTHER" id="PTHR17605:SF0">
    <property type="entry name" value="RIBOSOME BIOGENESIS PROTEIN BOP1"/>
    <property type="match status" value="1"/>
</dbReference>
<protein>
    <recommendedName>
        <fullName evidence="6">Ribosome biogenesis protein BOP1 homolog</fullName>
    </recommendedName>
</protein>
<dbReference type="Gene3D" id="2.130.10.10">
    <property type="entry name" value="YVTN repeat-like/Quinoprotein amine dehydrogenase"/>
    <property type="match status" value="1"/>
</dbReference>
<dbReference type="STRING" id="218851.A0A2G5C4U3"/>
<dbReference type="InterPro" id="IPR019775">
    <property type="entry name" value="WD40_repeat_CS"/>
</dbReference>
<feature type="domain" description="BOP1 N-terminal" evidence="9">
    <location>
        <begin position="96"/>
        <end position="352"/>
    </location>
</feature>
<evidence type="ECO:0000256" key="4">
    <source>
        <dbReference type="ARBA" id="ARBA00022737"/>
    </source>
</evidence>
<feature type="compositionally biased region" description="Acidic residues" evidence="8">
    <location>
        <begin position="62"/>
        <end position="81"/>
    </location>
</feature>
<keyword evidence="2 6" id="KW-0698">rRNA processing</keyword>
<evidence type="ECO:0000256" key="8">
    <source>
        <dbReference type="SAM" id="MobiDB-lite"/>
    </source>
</evidence>
<organism evidence="10 11">
    <name type="scientific">Aquilegia coerulea</name>
    <name type="common">Rocky mountain columbine</name>
    <dbReference type="NCBI Taxonomy" id="218851"/>
    <lineage>
        <taxon>Eukaryota</taxon>
        <taxon>Viridiplantae</taxon>
        <taxon>Streptophyta</taxon>
        <taxon>Embryophyta</taxon>
        <taxon>Tracheophyta</taxon>
        <taxon>Spermatophyta</taxon>
        <taxon>Magnoliopsida</taxon>
        <taxon>Ranunculales</taxon>
        <taxon>Ranunculaceae</taxon>
        <taxon>Thalictroideae</taxon>
        <taxon>Aquilegia</taxon>
    </lineage>
</organism>
<name>A0A2G5C4U3_AQUCA</name>
<dbReference type="PANTHER" id="PTHR17605">
    <property type="entry name" value="RIBOSOME BIOGENESIS PROTEIN BOP1 BLOCK OF PROLIFERATION 1 PROTEIN"/>
    <property type="match status" value="1"/>
</dbReference>
<sequence>MKMPKKNDINNNKKKRKDKENNKQQDQDYKLELELEKEPIQQQQHVFVLVDENAFSNHNNDQEEELEEEARVEESDSSEDEVGPRNTIGDVPLEWYKDEPHIGYDITGKKIIKLPKKDMLDSLLATADNSKNWRKIIDQLNDEEVQLAKNEIGLIQNLLRGKTPHPDVDPYAPYVDWFEWKDSIHPLSSAQEPKRRFIPSKWETKKVVKLIRAIREGRIKQDKPKEEPQLYLLWGDDSNSTEKSGHGLSYIPAPKPKVPGHEESYNPSVEYIPTQEEVDSYQLMYEEDRPKFIPKRFESLRSVPAYENALKESFERCLDLYLCPRARKKRINIDPESLKPKLPNKKDLKPYPSTCYLEYKGHMGAVMSISVEVSGQWLASGSTDGTVRVWEVETGRCLRIWDVGEAVHYVAWNPVQERKILAVALGHDVLLLNTGFGDEEEQQKVKELLHIEAAQDPDESGATSTVSWVQYDKYEGVRLRHPKAVSKVEWHFGGNYFSTVMPTGDSRAILLHQLSKKHTQTIPSKVRGLPVSSVFHPSRNTIFIATKKSIRQYDLQKKCKLVRKLEPGVREISSIAIHPAGDNVIVGSHEGKLCWFDVDLSSQPYRKLKCHKKDITDVAFHPSYPLFASCSDDCIAYVFHGKVYSDLNQNPLIVPLEKLQGHTSTNGRGVMDCTFHPRQPWLFTAGADSVIKLYCH</sequence>
<dbReference type="GO" id="GO:0043021">
    <property type="term" value="F:ribonucleoprotein complex binding"/>
    <property type="evidence" value="ECO:0007669"/>
    <property type="project" value="UniProtKB-UniRule"/>
</dbReference>
<dbReference type="Proteomes" id="UP000230069">
    <property type="component" value="Unassembled WGS sequence"/>
</dbReference>
<dbReference type="SMART" id="SM01035">
    <property type="entry name" value="BOP1NT"/>
    <property type="match status" value="1"/>
</dbReference>
<comment type="subcellular location">
    <subcellularLocation>
        <location evidence="6">Nucleus</location>
        <location evidence="6">Nucleolus</location>
    </subcellularLocation>
    <subcellularLocation>
        <location evidence="6">Nucleus</location>
        <location evidence="6">Nucleoplasm</location>
    </subcellularLocation>
</comment>
<gene>
    <name evidence="10" type="ORF">AQUCO_09500039v1</name>
</gene>
<evidence type="ECO:0000313" key="10">
    <source>
        <dbReference type="EMBL" id="PIA26293.1"/>
    </source>
</evidence>
<dbReference type="HAMAP" id="MF_03027">
    <property type="entry name" value="BOP1"/>
    <property type="match status" value="1"/>
</dbReference>
<dbReference type="FunFam" id="2.130.10.10:FF:000061">
    <property type="entry name" value="Ribosome biogenesis protein BOP1 homolog"/>
    <property type="match status" value="1"/>
</dbReference>
<dbReference type="InterPro" id="IPR036322">
    <property type="entry name" value="WD40_repeat_dom_sf"/>
</dbReference>
<dbReference type="PROSITE" id="PS50294">
    <property type="entry name" value="WD_REPEATS_REGION"/>
    <property type="match status" value="1"/>
</dbReference>
<dbReference type="GO" id="GO:0000466">
    <property type="term" value="P:maturation of 5.8S rRNA from tricistronic rRNA transcript (SSU-rRNA, 5.8S rRNA, LSU-rRNA)"/>
    <property type="evidence" value="ECO:0007669"/>
    <property type="project" value="UniProtKB-UniRule"/>
</dbReference>
<dbReference type="FunCoup" id="A0A2G5C4U3">
    <property type="interactions" value="2944"/>
</dbReference>
<dbReference type="GO" id="GO:0030687">
    <property type="term" value="C:preribosome, large subunit precursor"/>
    <property type="evidence" value="ECO:0007669"/>
    <property type="project" value="UniProtKB-UniRule"/>
</dbReference>
<dbReference type="GO" id="GO:0005654">
    <property type="term" value="C:nucleoplasm"/>
    <property type="evidence" value="ECO:0007669"/>
    <property type="project" value="UniProtKB-SubCell"/>
</dbReference>
<dbReference type="GO" id="GO:0000463">
    <property type="term" value="P:maturation of LSU-rRNA from tricistronic rRNA transcript (SSU-rRNA, 5.8S rRNA, LSU-rRNA)"/>
    <property type="evidence" value="ECO:0007669"/>
    <property type="project" value="UniProtKB-UniRule"/>
</dbReference>
<dbReference type="PROSITE" id="PS00678">
    <property type="entry name" value="WD_REPEATS_1"/>
    <property type="match status" value="1"/>
</dbReference>
<keyword evidence="11" id="KW-1185">Reference proteome</keyword>
<accession>A0A2G5C4U3</accession>
<evidence type="ECO:0000313" key="11">
    <source>
        <dbReference type="Proteomes" id="UP000230069"/>
    </source>
</evidence>
<dbReference type="SMART" id="SM00320">
    <property type="entry name" value="WD40"/>
    <property type="match status" value="6"/>
</dbReference>
<comment type="function">
    <text evidence="6">Required for maturation of ribosomal RNAs and formation of the large ribosomal subunit.</text>
</comment>
<evidence type="ECO:0000259" key="9">
    <source>
        <dbReference type="SMART" id="SM01035"/>
    </source>
</evidence>
<dbReference type="AlphaFoldDB" id="A0A2G5C4U3"/>
<keyword evidence="1 6" id="KW-0690">Ribosome biogenesis</keyword>
<keyword evidence="4" id="KW-0677">Repeat</keyword>
<dbReference type="InterPro" id="IPR015943">
    <property type="entry name" value="WD40/YVTN_repeat-like_dom_sf"/>
</dbReference>
<proteinExistence type="inferred from homology"/>
<feature type="region of interest" description="Disordered" evidence="8">
    <location>
        <begin position="1"/>
        <end position="36"/>
    </location>
</feature>
<comment type="similarity">
    <text evidence="6">Belongs to the WD repeat BOP1/ERB1 family.</text>
</comment>
<keyword evidence="5 6" id="KW-0539">Nucleus</keyword>